<keyword evidence="3" id="KW-1185">Reference proteome</keyword>
<feature type="region of interest" description="Disordered" evidence="1">
    <location>
        <begin position="101"/>
        <end position="125"/>
    </location>
</feature>
<name>A0A8J2BRP9_9BACT</name>
<dbReference type="Proteomes" id="UP000663859">
    <property type="component" value="Unassembled WGS sequence"/>
</dbReference>
<evidence type="ECO:0000313" key="3">
    <source>
        <dbReference type="Proteomes" id="UP000663859"/>
    </source>
</evidence>
<organism evidence="2 3">
    <name type="scientific">Candidatus Methylacidithermus pantelleriae</name>
    <dbReference type="NCBI Taxonomy" id="2744239"/>
    <lineage>
        <taxon>Bacteria</taxon>
        <taxon>Pseudomonadati</taxon>
        <taxon>Verrucomicrobiota</taxon>
        <taxon>Methylacidiphilae</taxon>
        <taxon>Methylacidiphilales</taxon>
        <taxon>Methylacidiphilaceae</taxon>
        <taxon>Candidatus Methylacidithermus</taxon>
    </lineage>
</organism>
<protein>
    <submittedName>
        <fullName evidence="2">Uncharacterized protein</fullName>
    </submittedName>
</protein>
<dbReference type="AlphaFoldDB" id="A0A8J2BRP9"/>
<proteinExistence type="predicted"/>
<reference evidence="2" key="1">
    <citation type="submission" date="2021-02" db="EMBL/GenBank/DDBJ databases">
        <authorList>
            <person name="Cremers G."/>
            <person name="Picone N."/>
        </authorList>
    </citation>
    <scope>NUCLEOTIDE SEQUENCE</scope>
    <source>
        <strain evidence="2">PQ17</strain>
    </source>
</reference>
<gene>
    <name evidence="2" type="ORF">MPNT_90003</name>
</gene>
<evidence type="ECO:0000256" key="1">
    <source>
        <dbReference type="SAM" id="MobiDB-lite"/>
    </source>
</evidence>
<comment type="caution">
    <text evidence="2">The sequence shown here is derived from an EMBL/GenBank/DDBJ whole genome shotgun (WGS) entry which is preliminary data.</text>
</comment>
<dbReference type="EMBL" id="CAJNOB010000071">
    <property type="protein sequence ID" value="CAF0705209.1"/>
    <property type="molecule type" value="Genomic_DNA"/>
</dbReference>
<evidence type="ECO:0000313" key="2">
    <source>
        <dbReference type="EMBL" id="CAF0705209.1"/>
    </source>
</evidence>
<sequence length="125" mass="13886">MGYAFHTDTLFRHLDLIPIPPAKKTDDHLFQPSVDGLYPSLPPVLRTPYNGILAGRYNITVVLLQPATPTLMPLFFYLATLPGLLHGVSRGLGQRAFRLTTNPPEPALVPTEPRIDQKQLSQSFP</sequence>
<accession>A0A8J2BRP9</accession>